<dbReference type="Proteomes" id="UP000601435">
    <property type="component" value="Unassembled WGS sequence"/>
</dbReference>
<gene>
    <name evidence="2" type="ORF">SNEC2469_LOCUS14465</name>
</gene>
<name>A0A812SWV6_9DINO</name>
<keyword evidence="3" id="KW-1185">Reference proteome</keyword>
<reference evidence="2" key="1">
    <citation type="submission" date="2021-02" db="EMBL/GenBank/DDBJ databases">
        <authorList>
            <person name="Dougan E. K."/>
            <person name="Rhodes N."/>
            <person name="Thang M."/>
            <person name="Chan C."/>
        </authorList>
    </citation>
    <scope>NUCLEOTIDE SEQUENCE</scope>
</reference>
<comment type="caution">
    <text evidence="2">The sequence shown here is derived from an EMBL/GenBank/DDBJ whole genome shotgun (WGS) entry which is preliminary data.</text>
</comment>
<dbReference type="AlphaFoldDB" id="A0A812SWV6"/>
<feature type="region of interest" description="Disordered" evidence="1">
    <location>
        <begin position="18"/>
        <end position="40"/>
    </location>
</feature>
<proteinExistence type="predicted"/>
<dbReference type="EMBL" id="CAJNJA010023176">
    <property type="protein sequence ID" value="CAE7507052.1"/>
    <property type="molecule type" value="Genomic_DNA"/>
</dbReference>
<evidence type="ECO:0000313" key="2">
    <source>
        <dbReference type="EMBL" id="CAE7507052.1"/>
    </source>
</evidence>
<organism evidence="2 3">
    <name type="scientific">Symbiodinium necroappetens</name>
    <dbReference type="NCBI Taxonomy" id="1628268"/>
    <lineage>
        <taxon>Eukaryota</taxon>
        <taxon>Sar</taxon>
        <taxon>Alveolata</taxon>
        <taxon>Dinophyceae</taxon>
        <taxon>Suessiales</taxon>
        <taxon>Symbiodiniaceae</taxon>
        <taxon>Symbiodinium</taxon>
    </lineage>
</organism>
<sequence length="117" mass="12503">MGDDGDVRLTTVSKDGEKLGNLIPAGSMSSTEGKSAIPGKWKIPGVQEPVELKVSGSSVKSVQQPFGNQPFLGEIEEGEKMLGLHVTLGGFPMKAWMKKEGQQTVLTFSNGGRWSKL</sequence>
<accession>A0A812SWV6</accession>
<evidence type="ECO:0000313" key="3">
    <source>
        <dbReference type="Proteomes" id="UP000601435"/>
    </source>
</evidence>
<evidence type="ECO:0000256" key="1">
    <source>
        <dbReference type="SAM" id="MobiDB-lite"/>
    </source>
</evidence>
<protein>
    <submittedName>
        <fullName evidence="2">Uncharacterized protein</fullName>
    </submittedName>
</protein>